<comment type="pathway">
    <text evidence="2">Amino-acid biosynthesis; L-arginine biosynthesis; L-arginine from L-ornithine and carbamoyl phosphate: step 3/3.</text>
</comment>
<evidence type="ECO:0000256" key="3">
    <source>
        <dbReference type="ARBA" id="ARBA00012338"/>
    </source>
</evidence>
<evidence type="ECO:0000313" key="9">
    <source>
        <dbReference type="Proteomes" id="UP001597521"/>
    </source>
</evidence>
<organism evidence="8 9">
    <name type="scientific">Devosia albogilva</name>
    <dbReference type="NCBI Taxonomy" id="429726"/>
    <lineage>
        <taxon>Bacteria</taxon>
        <taxon>Pseudomonadati</taxon>
        <taxon>Pseudomonadota</taxon>
        <taxon>Alphaproteobacteria</taxon>
        <taxon>Hyphomicrobiales</taxon>
        <taxon>Devosiaceae</taxon>
        <taxon>Devosia</taxon>
    </lineage>
</organism>
<dbReference type="Gene3D" id="1.10.40.30">
    <property type="entry name" value="Fumarase/aspartase (C-terminal domain)"/>
    <property type="match status" value="1"/>
</dbReference>
<evidence type="ECO:0000256" key="2">
    <source>
        <dbReference type="ARBA" id="ARBA00004941"/>
    </source>
</evidence>
<dbReference type="Proteomes" id="UP001597521">
    <property type="component" value="Unassembled WGS sequence"/>
</dbReference>
<evidence type="ECO:0000259" key="7">
    <source>
        <dbReference type="Pfam" id="PF00206"/>
    </source>
</evidence>
<dbReference type="PANTHER" id="PTHR43814">
    <property type="entry name" value="ARGININOSUCCINATE LYASE"/>
    <property type="match status" value="1"/>
</dbReference>
<dbReference type="Pfam" id="PF00206">
    <property type="entry name" value="Lyase_1"/>
    <property type="match status" value="1"/>
</dbReference>
<comment type="catalytic activity">
    <reaction evidence="1">
        <text>2-(N(omega)-L-arginino)succinate = fumarate + L-arginine</text>
        <dbReference type="Rhea" id="RHEA:24020"/>
        <dbReference type="ChEBI" id="CHEBI:29806"/>
        <dbReference type="ChEBI" id="CHEBI:32682"/>
        <dbReference type="ChEBI" id="CHEBI:57472"/>
        <dbReference type="EC" id="4.3.2.1"/>
    </reaction>
</comment>
<evidence type="ECO:0000256" key="1">
    <source>
        <dbReference type="ARBA" id="ARBA00000985"/>
    </source>
</evidence>
<evidence type="ECO:0000256" key="4">
    <source>
        <dbReference type="ARBA" id="ARBA00022571"/>
    </source>
</evidence>
<dbReference type="EMBL" id="JBHUNP010000001">
    <property type="protein sequence ID" value="MFD2648264.1"/>
    <property type="molecule type" value="Genomic_DNA"/>
</dbReference>
<dbReference type="RefSeq" id="WP_386833384.1">
    <property type="nucleotide sequence ID" value="NZ_JBHUNP010000001.1"/>
</dbReference>
<proteinExistence type="predicted"/>
<name>A0ABW5QLQ3_9HYPH</name>
<feature type="domain" description="Fumarate lyase N-terminal" evidence="7">
    <location>
        <begin position="41"/>
        <end position="302"/>
    </location>
</feature>
<dbReference type="Gene3D" id="1.20.200.10">
    <property type="entry name" value="Fumarase/aspartase (Central domain)"/>
    <property type="match status" value="1"/>
</dbReference>
<accession>A0ABW5QLQ3</accession>
<dbReference type="InterPro" id="IPR000362">
    <property type="entry name" value="Fumarate_lyase_fam"/>
</dbReference>
<dbReference type="PRINTS" id="PR00149">
    <property type="entry name" value="FUMRATELYASE"/>
</dbReference>
<dbReference type="PANTHER" id="PTHR43814:SF1">
    <property type="entry name" value="ARGININOSUCCINATE LYASE"/>
    <property type="match status" value="1"/>
</dbReference>
<dbReference type="InterPro" id="IPR008948">
    <property type="entry name" value="L-Aspartase-like"/>
</dbReference>
<dbReference type="InterPro" id="IPR022761">
    <property type="entry name" value="Fumarate_lyase_N"/>
</dbReference>
<evidence type="ECO:0000256" key="6">
    <source>
        <dbReference type="NCBIfam" id="TIGR00838"/>
    </source>
</evidence>
<dbReference type="NCBIfam" id="TIGR00838">
    <property type="entry name" value="argH"/>
    <property type="match status" value="1"/>
</dbReference>
<dbReference type="InterPro" id="IPR009049">
    <property type="entry name" value="Argininosuccinate_lyase"/>
</dbReference>
<dbReference type="InterPro" id="IPR024083">
    <property type="entry name" value="Fumarase/histidase_N"/>
</dbReference>
<dbReference type="CDD" id="cd01359">
    <property type="entry name" value="Argininosuccinate_lyase"/>
    <property type="match status" value="1"/>
</dbReference>
<keyword evidence="5 8" id="KW-0456">Lyase</keyword>
<protein>
    <recommendedName>
        <fullName evidence="3 6">Argininosuccinate lyase</fullName>
        <ecNumber evidence="3 6">4.3.2.1</ecNumber>
    </recommendedName>
</protein>
<keyword evidence="4" id="KW-0028">Amino-acid biosynthesis</keyword>
<keyword evidence="4" id="KW-0055">Arginine biosynthesis</keyword>
<comment type="caution">
    <text evidence="8">The sequence shown here is derived from an EMBL/GenBank/DDBJ whole genome shotgun (WGS) entry which is preliminary data.</text>
</comment>
<dbReference type="SUPFAM" id="SSF48557">
    <property type="entry name" value="L-aspartase-like"/>
    <property type="match status" value="1"/>
</dbReference>
<dbReference type="Gene3D" id="1.10.275.10">
    <property type="entry name" value="Fumarase/aspartase (N-terminal domain)"/>
    <property type="match status" value="1"/>
</dbReference>
<evidence type="ECO:0000313" key="8">
    <source>
        <dbReference type="EMBL" id="MFD2648264.1"/>
    </source>
</evidence>
<dbReference type="EC" id="4.3.2.1" evidence="3 6"/>
<evidence type="ECO:0000256" key="5">
    <source>
        <dbReference type="ARBA" id="ARBA00023239"/>
    </source>
</evidence>
<sequence>MTQQPYYMARLGSKTAASLLEYSENKHLKRELRQFDEYIWVDLAHCVMLSEAGIIETSHAAVIGDGLIEIRGSGFRNAVIDAGAGSLLLQVEAELGRKIGTETAGMLHTARSRLDQGPTARRMFKRRRVLDVMESILACSERLSDVADAHRETLMPGFTCLQHAHPTTFGHYLTSVQDRLLEQCEKLAQGYARLNRSPLGAVGLSGTTWPIDRNRTAELLGFSTYIPHARVARDAYYTAEIVAVLSLVMSILSDLSTDLALWSSGEFNLVELHSSFCSTSSIFPNKKNPTSLDAIRAEAGQATQWFSGLLAKFRGYGTSDVVLQEAEIIDEAFDLVSASLDLSAEIVTSLEVNVPAMRSSAASGWTTASCLADHLFKVHSVPYRKGYSLVALLVRHAAEQSKTKTEIEADQVNALASNLGISARLTQPELDAALDAGAFVNAAMSAGGCSPLEVSRLLETYRGVVREQRAFIGERRGEIEAAWATTLLAVKNLKA</sequence>
<dbReference type="GO" id="GO:0004056">
    <property type="term" value="F:argininosuccinate lyase activity"/>
    <property type="evidence" value="ECO:0007669"/>
    <property type="project" value="UniProtKB-EC"/>
</dbReference>
<reference evidence="9" key="1">
    <citation type="journal article" date="2019" name="Int. J. Syst. Evol. Microbiol.">
        <title>The Global Catalogue of Microorganisms (GCM) 10K type strain sequencing project: providing services to taxonomists for standard genome sequencing and annotation.</title>
        <authorList>
            <consortium name="The Broad Institute Genomics Platform"/>
            <consortium name="The Broad Institute Genome Sequencing Center for Infectious Disease"/>
            <person name="Wu L."/>
            <person name="Ma J."/>
        </authorList>
    </citation>
    <scope>NUCLEOTIDE SEQUENCE [LARGE SCALE GENOMIC DNA]</scope>
    <source>
        <strain evidence="9">CCM 7427</strain>
    </source>
</reference>
<gene>
    <name evidence="8" type="primary">argH</name>
    <name evidence="8" type="ORF">ACFSX5_10720</name>
</gene>
<dbReference type="PRINTS" id="PR00145">
    <property type="entry name" value="ARGSUCLYASE"/>
</dbReference>
<keyword evidence="9" id="KW-1185">Reference proteome</keyword>